<proteinExistence type="predicted"/>
<feature type="region of interest" description="Disordered" evidence="1">
    <location>
        <begin position="1"/>
        <end position="48"/>
    </location>
</feature>
<dbReference type="OrthoDB" id="2906425at2759"/>
<dbReference type="AlphaFoldDB" id="A0A507B2A0"/>
<dbReference type="InterPro" id="IPR051678">
    <property type="entry name" value="AGP_Transferase"/>
</dbReference>
<accession>A0A507B2A0</accession>
<feature type="compositionally biased region" description="Acidic residues" evidence="1">
    <location>
        <begin position="34"/>
        <end position="48"/>
    </location>
</feature>
<evidence type="ECO:0000313" key="3">
    <source>
        <dbReference type="EMBL" id="TPX11419.1"/>
    </source>
</evidence>
<feature type="domain" description="Aminoglycoside phosphotransferase" evidence="2">
    <location>
        <begin position="170"/>
        <end position="247"/>
    </location>
</feature>
<evidence type="ECO:0000256" key="1">
    <source>
        <dbReference type="SAM" id="MobiDB-lite"/>
    </source>
</evidence>
<dbReference type="RefSeq" id="XP_030993130.1">
    <property type="nucleotide sequence ID" value="XM_031142626.1"/>
</dbReference>
<reference evidence="3 4" key="1">
    <citation type="submission" date="2019-06" db="EMBL/GenBank/DDBJ databases">
        <title>Draft genome sequence of the filamentous fungus Phialemoniopsis curvata isolated from diesel fuel.</title>
        <authorList>
            <person name="Varaljay V.A."/>
            <person name="Lyon W.J."/>
            <person name="Crouch A.L."/>
            <person name="Drake C.E."/>
            <person name="Hollomon J.M."/>
            <person name="Nadeau L.J."/>
            <person name="Nunn H.S."/>
            <person name="Stevenson B.S."/>
            <person name="Bojanowski C.L."/>
            <person name="Crookes-Goodson W.J."/>
        </authorList>
    </citation>
    <scope>NUCLEOTIDE SEQUENCE [LARGE SCALE GENOMIC DNA]</scope>
    <source>
        <strain evidence="3 4">D216</strain>
    </source>
</reference>
<dbReference type="EMBL" id="SKBQ01000049">
    <property type="protein sequence ID" value="TPX11419.1"/>
    <property type="molecule type" value="Genomic_DNA"/>
</dbReference>
<protein>
    <recommendedName>
        <fullName evidence="2">Aminoglycoside phosphotransferase domain-containing protein</fullName>
    </recommendedName>
</protein>
<keyword evidence="4" id="KW-1185">Reference proteome</keyword>
<dbReference type="PANTHER" id="PTHR21310:SF58">
    <property type="entry name" value="AMINOGLYCOSIDE PHOSPHOTRANSFERASE DOMAIN-CONTAINING PROTEIN"/>
    <property type="match status" value="1"/>
</dbReference>
<dbReference type="InterPro" id="IPR011009">
    <property type="entry name" value="Kinase-like_dom_sf"/>
</dbReference>
<organism evidence="3 4">
    <name type="scientific">Thyridium curvatum</name>
    <dbReference type="NCBI Taxonomy" id="1093900"/>
    <lineage>
        <taxon>Eukaryota</taxon>
        <taxon>Fungi</taxon>
        <taxon>Dikarya</taxon>
        <taxon>Ascomycota</taxon>
        <taxon>Pezizomycotina</taxon>
        <taxon>Sordariomycetes</taxon>
        <taxon>Sordariomycetidae</taxon>
        <taxon>Thyridiales</taxon>
        <taxon>Thyridiaceae</taxon>
        <taxon>Thyridium</taxon>
    </lineage>
</organism>
<comment type="caution">
    <text evidence="3">The sequence shown here is derived from an EMBL/GenBank/DDBJ whole genome shotgun (WGS) entry which is preliminary data.</text>
</comment>
<dbReference type="InterPro" id="IPR002575">
    <property type="entry name" value="Aminoglycoside_PTrfase"/>
</dbReference>
<dbReference type="CDD" id="cd05120">
    <property type="entry name" value="APH_ChoK_like"/>
    <property type="match status" value="1"/>
</dbReference>
<dbReference type="GeneID" id="41975285"/>
<feature type="compositionally biased region" description="Pro residues" evidence="1">
    <location>
        <begin position="1"/>
        <end position="11"/>
    </location>
</feature>
<sequence length="264" mass="30613">MENEPSPPRRSPSPISFKERLRRARKERGRARESDEDEPEDEPLEDEGATVLHKLYGRRVTFHPGNIAKKSGKRICLQEADALRIAEEAGLPVPHVHHVEMTADGKNHISMDYIEGQVLSEVWPTYSEVQKRAIIQQLLYFTYNAPACQDEQGFNEYLMGALMPQVSGPIRRAFEKRWRRTDHRVVFTHSDVAPRNIIVRDDKVVGLIDWEDAGWYPEYWEYVKFFQRSSTADADWKDAADEIFPQAYPDELVDYIALSKWLAP</sequence>
<gene>
    <name evidence="3" type="ORF">E0L32_007838</name>
</gene>
<dbReference type="InParanoid" id="A0A507B2A0"/>
<feature type="compositionally biased region" description="Basic residues" evidence="1">
    <location>
        <begin position="20"/>
        <end position="29"/>
    </location>
</feature>
<name>A0A507B2A0_9PEZI</name>
<dbReference type="Gene3D" id="3.90.1200.10">
    <property type="match status" value="1"/>
</dbReference>
<evidence type="ECO:0000259" key="2">
    <source>
        <dbReference type="Pfam" id="PF01636"/>
    </source>
</evidence>
<evidence type="ECO:0000313" key="4">
    <source>
        <dbReference type="Proteomes" id="UP000319257"/>
    </source>
</evidence>
<dbReference type="Pfam" id="PF01636">
    <property type="entry name" value="APH"/>
    <property type="match status" value="1"/>
</dbReference>
<dbReference type="Proteomes" id="UP000319257">
    <property type="component" value="Unassembled WGS sequence"/>
</dbReference>
<dbReference type="PANTHER" id="PTHR21310">
    <property type="entry name" value="AMINOGLYCOSIDE PHOSPHOTRANSFERASE-RELATED-RELATED"/>
    <property type="match status" value="1"/>
</dbReference>
<dbReference type="STRING" id="1093900.A0A507B2A0"/>
<dbReference type="SUPFAM" id="SSF56112">
    <property type="entry name" value="Protein kinase-like (PK-like)"/>
    <property type="match status" value="1"/>
</dbReference>